<dbReference type="Proteomes" id="UP001140172">
    <property type="component" value="Unassembled WGS sequence"/>
</dbReference>
<comment type="caution">
    <text evidence="4">The sequence shown here is derived from an EMBL/GenBank/DDBJ whole genome shotgun (WGS) entry which is preliminary data.</text>
</comment>
<dbReference type="InterPro" id="IPR051317">
    <property type="entry name" value="Gfo/Idh/MocA_oxidoreduct"/>
</dbReference>
<feature type="domain" description="Gfo/Idh/MocA-like oxidoreductase N-terminal" evidence="3">
    <location>
        <begin position="11"/>
        <end position="89"/>
    </location>
</feature>
<dbReference type="EMBL" id="JANBUM010000275">
    <property type="protein sequence ID" value="KAJ2779902.1"/>
    <property type="molecule type" value="Genomic_DNA"/>
</dbReference>
<proteinExistence type="inferred from homology"/>
<dbReference type="Gene3D" id="3.40.50.720">
    <property type="entry name" value="NAD(P)-binding Rossmann-like Domain"/>
    <property type="match status" value="1"/>
</dbReference>
<evidence type="ECO:0000313" key="4">
    <source>
        <dbReference type="EMBL" id="KAJ2779902.1"/>
    </source>
</evidence>
<name>A0A9W8H648_9FUNG</name>
<dbReference type="OrthoDB" id="64915at2759"/>
<accession>A0A9W8H648</accession>
<evidence type="ECO:0000259" key="3">
    <source>
        <dbReference type="Pfam" id="PF01408"/>
    </source>
</evidence>
<evidence type="ECO:0000256" key="2">
    <source>
        <dbReference type="ARBA" id="ARBA00023002"/>
    </source>
</evidence>
<gene>
    <name evidence="4" type="ORF">GGI15_003727</name>
</gene>
<dbReference type="GO" id="GO:0000166">
    <property type="term" value="F:nucleotide binding"/>
    <property type="evidence" value="ECO:0007669"/>
    <property type="project" value="InterPro"/>
</dbReference>
<keyword evidence="2" id="KW-0560">Oxidoreductase</keyword>
<dbReference type="GO" id="GO:0016491">
    <property type="term" value="F:oxidoreductase activity"/>
    <property type="evidence" value="ECO:0007669"/>
    <property type="project" value="UniProtKB-KW"/>
</dbReference>
<dbReference type="PANTHER" id="PTHR43708:SF5">
    <property type="entry name" value="CONSERVED EXPRESSED OXIDOREDUCTASE (EUROFUNG)-RELATED"/>
    <property type="match status" value="1"/>
</dbReference>
<comment type="similarity">
    <text evidence="1">Belongs to the Gfo/Idh/MocA family.</text>
</comment>
<dbReference type="InterPro" id="IPR000683">
    <property type="entry name" value="Gfo/Idh/MocA-like_OxRdtase_N"/>
</dbReference>
<dbReference type="AlphaFoldDB" id="A0A9W8H648"/>
<dbReference type="Pfam" id="PF01408">
    <property type="entry name" value="GFO_IDH_MocA"/>
    <property type="match status" value="1"/>
</dbReference>
<dbReference type="InterPro" id="IPR036291">
    <property type="entry name" value="NAD(P)-bd_dom_sf"/>
</dbReference>
<keyword evidence="5" id="KW-1185">Reference proteome</keyword>
<evidence type="ECO:0000313" key="5">
    <source>
        <dbReference type="Proteomes" id="UP001140172"/>
    </source>
</evidence>
<dbReference type="SUPFAM" id="SSF51735">
    <property type="entry name" value="NAD(P)-binding Rossmann-fold domains"/>
    <property type="match status" value="1"/>
</dbReference>
<protein>
    <recommendedName>
        <fullName evidence="3">Gfo/Idh/MocA-like oxidoreductase N-terminal domain-containing protein</fullName>
    </recommendedName>
</protein>
<dbReference type="PANTHER" id="PTHR43708">
    <property type="entry name" value="CONSERVED EXPRESSED OXIDOREDUCTASE (EUROFUNG)"/>
    <property type="match status" value="1"/>
</dbReference>
<evidence type="ECO:0000256" key="1">
    <source>
        <dbReference type="ARBA" id="ARBA00010928"/>
    </source>
</evidence>
<organism evidence="4 5">
    <name type="scientific">Coemansia interrupta</name>
    <dbReference type="NCBI Taxonomy" id="1126814"/>
    <lineage>
        <taxon>Eukaryota</taxon>
        <taxon>Fungi</taxon>
        <taxon>Fungi incertae sedis</taxon>
        <taxon>Zoopagomycota</taxon>
        <taxon>Kickxellomycotina</taxon>
        <taxon>Kickxellomycetes</taxon>
        <taxon>Kickxellales</taxon>
        <taxon>Kickxellaceae</taxon>
        <taxon>Coemansia</taxon>
    </lineage>
</organism>
<sequence>MSTTSQDKPSIKVGVVGFGMSARVFHCPLIASNSNYELAAVVERHGEKSKSKYPQVQVVRSIDDLLDMADIELVVVTTPNDTHEDQLKSGITPNDAEYGKDKPSQFGTIDSEIYPGVHARGTVTTADGDYPAYYNNVASAIRGDAELAVTADQAADVIRIIELAKQSSVEHRSFRF</sequence>
<reference evidence="4" key="1">
    <citation type="submission" date="2022-07" db="EMBL/GenBank/DDBJ databases">
        <title>Phylogenomic reconstructions and comparative analyses of Kickxellomycotina fungi.</title>
        <authorList>
            <person name="Reynolds N.K."/>
            <person name="Stajich J.E."/>
            <person name="Barry K."/>
            <person name="Grigoriev I.V."/>
            <person name="Crous P."/>
            <person name="Smith M.E."/>
        </authorList>
    </citation>
    <scope>NUCLEOTIDE SEQUENCE</scope>
    <source>
        <strain evidence="4">BCRC 34489</strain>
    </source>
</reference>